<comment type="caution">
    <text evidence="2">The sequence shown here is derived from an EMBL/GenBank/DDBJ whole genome shotgun (WGS) entry which is preliminary data.</text>
</comment>
<feature type="domain" description="Retropepsin-like aspartic endopeptidase" evidence="1">
    <location>
        <begin position="162"/>
        <end position="242"/>
    </location>
</feature>
<evidence type="ECO:0000313" key="2">
    <source>
        <dbReference type="EMBL" id="CDT02842.1"/>
    </source>
</evidence>
<evidence type="ECO:0000313" key="3">
    <source>
        <dbReference type="Proteomes" id="UP000049077"/>
    </source>
</evidence>
<feature type="domain" description="Retropepsin-like aspartic endopeptidase" evidence="1">
    <location>
        <begin position="520"/>
        <end position="646"/>
    </location>
</feature>
<organism evidence="2 3">
    <name type="scientific">Vibrio crassostreae</name>
    <dbReference type="NCBI Taxonomy" id="246167"/>
    <lineage>
        <taxon>Bacteria</taxon>
        <taxon>Pseudomonadati</taxon>
        <taxon>Pseudomonadota</taxon>
        <taxon>Gammaproteobacteria</taxon>
        <taxon>Vibrionales</taxon>
        <taxon>Vibrionaceae</taxon>
        <taxon>Vibrio</taxon>
    </lineage>
</organism>
<dbReference type="EMBL" id="CCJX01000033">
    <property type="protein sequence ID" value="CDT02842.1"/>
    <property type="molecule type" value="Genomic_DNA"/>
</dbReference>
<dbReference type="PANTHER" id="PTHR38037">
    <property type="entry name" value="ZN_PROTEASE DOMAIN-CONTAINING PROTEIN"/>
    <property type="match status" value="1"/>
</dbReference>
<dbReference type="Pfam" id="PF05618">
    <property type="entry name" value="Zn_protease"/>
    <property type="match status" value="2"/>
</dbReference>
<dbReference type="PANTHER" id="PTHR38037:SF2">
    <property type="entry name" value="ATP-DEPENDENT ZINC PROTEASE DOMAIN-CONTAINING PROTEIN-RELATED"/>
    <property type="match status" value="1"/>
</dbReference>
<accession>A0ABP1WTL7</accession>
<proteinExistence type="predicted"/>
<dbReference type="Proteomes" id="UP000049077">
    <property type="component" value="Unassembled WGS sequence"/>
</dbReference>
<keyword evidence="3" id="KW-1185">Reference proteome</keyword>
<sequence>MRTIAGGGTSCLFASIISELITTDQLMKKIPLALTLLSTLLFSQYSLATDTSHTTQNPTYELDGKSVLGRTENVYLSSVQGLKDVPFIGKIDTGAETTSMHAEDIHVKSSNPDYQNLKDKELMAALTEDLLNNSDVDYDDWDGSTFAKYEAVVSFKVQNPRTGDMVLIEAPLERVSMIRSRTSSTPLLRPTVKMSLTIADQELKTDVNLTDRSHFSAPVLIGKTFLADNALVFAGYDYLQEQENATVVGRKEVVSITGMAMNATFSLKNRYSILHAKDIDIDKKNKEVTFDMFDNDGKQKEMTLPLVRMLSVSGKKRPLVYVPVQLDENTTKDVLVYLRERSSSESQLRFGTSTASELFMIDTNAENILSEGSESFSDVAKKSEPLVISPEEDITLDDFPLKAVASFIVNTPLLKVDSFEMTGKGKEASVEFYLTDVNGEKQKVTKPIIKKLKVGDDTRPVVSGEFAVSGNVRTQEFAIDVLNTNEKEAYFILGKKMAKDGVYVNTRSDYLLKAEPLFKVGHIEVVEVNGMKFPAKLDTGADVSSMNAVNIKRFKKDGQDMVTFTYQNNQGDKQEFTKPVIDVMRIKAKKGEKVNIRPVVEMKVKLGDLEKEVRVNLQDRSRFEYSMILGKNFLKHGAVVSSDEDYLLGDVE</sequence>
<dbReference type="InterPro" id="IPR008503">
    <property type="entry name" value="Asp_endopeptidase"/>
</dbReference>
<gene>
    <name evidence="2" type="ORF">VCR4J5_1280085</name>
</gene>
<name>A0ABP1WTL7_9VIBR</name>
<evidence type="ECO:0000259" key="1">
    <source>
        <dbReference type="Pfam" id="PF05618"/>
    </source>
</evidence>
<dbReference type="SUPFAM" id="SSF50630">
    <property type="entry name" value="Acid proteases"/>
    <property type="match status" value="4"/>
</dbReference>
<dbReference type="Gene3D" id="2.40.70.10">
    <property type="entry name" value="Acid Proteases"/>
    <property type="match status" value="3"/>
</dbReference>
<reference evidence="2 3" key="1">
    <citation type="submission" date="2014-06" db="EMBL/GenBank/DDBJ databases">
        <authorList>
            <person name="Le Roux F."/>
        </authorList>
    </citation>
    <scope>NUCLEOTIDE SEQUENCE [LARGE SCALE GENOMIC DNA]</scope>
    <source>
        <strain evidence="2 3">J5-4</strain>
    </source>
</reference>
<protein>
    <recommendedName>
        <fullName evidence="1">Retropepsin-like aspartic endopeptidase domain-containing protein</fullName>
    </recommendedName>
</protein>
<dbReference type="InterPro" id="IPR021109">
    <property type="entry name" value="Peptidase_aspartic_dom_sf"/>
</dbReference>